<evidence type="ECO:0000256" key="2">
    <source>
        <dbReference type="ARBA" id="ARBA00004370"/>
    </source>
</evidence>
<comment type="similarity">
    <text evidence="3">Belongs to the ODR-4 family.</text>
</comment>
<keyword evidence="7 8" id="KW-0472">Membrane</keyword>
<dbReference type="STRING" id="109280.ENSHCOP00000012690"/>
<evidence type="ECO:0000313" key="9">
    <source>
        <dbReference type="Ensembl" id="ENSHCOP00000012690.1"/>
    </source>
</evidence>
<protein>
    <recommendedName>
        <fullName evidence="4">Protein odr-4 homolog</fullName>
    </recommendedName>
</protein>
<reference evidence="9" key="2">
    <citation type="submission" date="2025-09" db="UniProtKB">
        <authorList>
            <consortium name="Ensembl"/>
        </authorList>
    </citation>
    <scope>IDENTIFICATION</scope>
</reference>
<comment type="function">
    <text evidence="1">May play a role in the trafficking of a subset of G-protein coupled receptors.</text>
</comment>
<proteinExistence type="inferred from homology"/>
<keyword evidence="5 8" id="KW-0812">Transmembrane</keyword>
<dbReference type="AlphaFoldDB" id="A0A3Q3DI08"/>
<evidence type="ECO:0000256" key="3">
    <source>
        <dbReference type="ARBA" id="ARBA00010131"/>
    </source>
</evidence>
<accession>A0A3Q3DI08</accession>
<reference evidence="9" key="1">
    <citation type="submission" date="2025-08" db="UniProtKB">
        <authorList>
            <consortium name="Ensembl"/>
        </authorList>
    </citation>
    <scope>IDENTIFICATION</scope>
</reference>
<dbReference type="GO" id="GO:0008104">
    <property type="term" value="P:intracellular protein localization"/>
    <property type="evidence" value="ECO:0007669"/>
    <property type="project" value="TreeGrafter"/>
</dbReference>
<feature type="transmembrane region" description="Helical" evidence="8">
    <location>
        <begin position="366"/>
        <end position="389"/>
    </location>
</feature>
<evidence type="ECO:0000256" key="6">
    <source>
        <dbReference type="ARBA" id="ARBA00022989"/>
    </source>
</evidence>
<dbReference type="GO" id="GO:0016020">
    <property type="term" value="C:membrane"/>
    <property type="evidence" value="ECO:0007669"/>
    <property type="project" value="UniProtKB-SubCell"/>
</dbReference>
<name>A0A3Q3DI08_HIPCM</name>
<dbReference type="Pfam" id="PF14778">
    <property type="entry name" value="ODR4-like"/>
    <property type="match status" value="2"/>
</dbReference>
<comment type="subcellular location">
    <subcellularLocation>
        <location evidence="2">Membrane</location>
    </subcellularLocation>
</comment>
<evidence type="ECO:0000313" key="10">
    <source>
        <dbReference type="Proteomes" id="UP000264820"/>
    </source>
</evidence>
<organism evidence="9 10">
    <name type="scientific">Hippocampus comes</name>
    <name type="common">Tiger tail seahorse</name>
    <dbReference type="NCBI Taxonomy" id="109280"/>
    <lineage>
        <taxon>Eukaryota</taxon>
        <taxon>Metazoa</taxon>
        <taxon>Chordata</taxon>
        <taxon>Craniata</taxon>
        <taxon>Vertebrata</taxon>
        <taxon>Euteleostomi</taxon>
        <taxon>Actinopterygii</taxon>
        <taxon>Neopterygii</taxon>
        <taxon>Teleostei</taxon>
        <taxon>Neoteleostei</taxon>
        <taxon>Acanthomorphata</taxon>
        <taxon>Syngnathiaria</taxon>
        <taxon>Syngnathiformes</taxon>
        <taxon>Syngnathoidei</taxon>
        <taxon>Syngnathidae</taxon>
        <taxon>Hippocampus</taxon>
    </lineage>
</organism>
<keyword evidence="6 8" id="KW-1133">Transmembrane helix</keyword>
<evidence type="ECO:0000256" key="7">
    <source>
        <dbReference type="ARBA" id="ARBA00023136"/>
    </source>
</evidence>
<sequence length="392" mass="42970">MGRGYIVDDTVEVYLSKLCEQQSDHVTGLVIGQNSIQRDFVVMACRTPSREEPLVGAGKSPDKEWISEHARQVSRMLPGGLSVIGVFVISDADAKETLLVFAVQRLISSESLWKADDNEVTDCVTLHINPKSRKISCRTFDIKDPKSLAKPADWKYQAAVCSSWSTMSCCVKVDLLVPLPDNKACTKSMDECLKEGLKVWTYQIENAVCLIDGIQLPDDAELTAGQVIASLAPSAHRSAAHVVQRCGGALSVRGAIHSRAYVHNNKPKAKLAEKVDLSFPTANCLPFLLAPEDEKQFCLPHRVFCPAKGNGSLCVCDYRFNDEDPSEVIDRLKEMLDVNAADQNLDTKQEIVAEIIESGESEGEELFLLCVAMATVIALLATAASMLYLHDI</sequence>
<dbReference type="GeneTree" id="ENSGT00390000012568"/>
<dbReference type="GO" id="GO:0012505">
    <property type="term" value="C:endomembrane system"/>
    <property type="evidence" value="ECO:0007669"/>
    <property type="project" value="TreeGrafter"/>
</dbReference>
<dbReference type="PANTHER" id="PTHR33966">
    <property type="entry name" value="PROTEIN ODR-4 HOMOLOG"/>
    <property type="match status" value="1"/>
</dbReference>
<dbReference type="Proteomes" id="UP000264820">
    <property type="component" value="Unplaced"/>
</dbReference>
<keyword evidence="10" id="KW-1185">Reference proteome</keyword>
<evidence type="ECO:0000256" key="8">
    <source>
        <dbReference type="SAM" id="Phobius"/>
    </source>
</evidence>
<evidence type="ECO:0000256" key="5">
    <source>
        <dbReference type="ARBA" id="ARBA00022692"/>
    </source>
</evidence>
<dbReference type="Ensembl" id="ENSHCOT00000019790.1">
    <property type="protein sequence ID" value="ENSHCOP00000012690.1"/>
    <property type="gene ID" value="ENSHCOG00000015802.1"/>
</dbReference>
<dbReference type="InterPro" id="IPR029454">
    <property type="entry name" value="ODR-4-like"/>
</dbReference>
<evidence type="ECO:0000256" key="4">
    <source>
        <dbReference type="ARBA" id="ARBA00020550"/>
    </source>
</evidence>
<dbReference type="PANTHER" id="PTHR33966:SF1">
    <property type="entry name" value="PROTEIN ODR-4 HOMOLOG"/>
    <property type="match status" value="1"/>
</dbReference>
<evidence type="ECO:0000256" key="1">
    <source>
        <dbReference type="ARBA" id="ARBA00003891"/>
    </source>
</evidence>